<evidence type="ECO:0000313" key="4">
    <source>
        <dbReference type="Proteomes" id="UP000800097"/>
    </source>
</evidence>
<feature type="compositionally biased region" description="Pro residues" evidence="1">
    <location>
        <begin position="102"/>
        <end position="111"/>
    </location>
</feature>
<evidence type="ECO:0000256" key="2">
    <source>
        <dbReference type="SAM" id="Phobius"/>
    </source>
</evidence>
<dbReference type="AlphaFoldDB" id="A0A6A6K2A2"/>
<feature type="transmembrane region" description="Helical" evidence="2">
    <location>
        <begin position="764"/>
        <end position="787"/>
    </location>
</feature>
<evidence type="ECO:0000256" key="1">
    <source>
        <dbReference type="SAM" id="MobiDB-lite"/>
    </source>
</evidence>
<gene>
    <name evidence="3" type="ORF">EI97DRAFT_31720</name>
</gene>
<dbReference type="PANTHER" id="PTHR37544:SF3">
    <property type="entry name" value="SPRAY"/>
    <property type="match status" value="1"/>
</dbReference>
<keyword evidence="4" id="KW-1185">Reference proteome</keyword>
<dbReference type="Proteomes" id="UP000800097">
    <property type="component" value="Unassembled WGS sequence"/>
</dbReference>
<protein>
    <submittedName>
        <fullName evidence="3">Uncharacterized protein</fullName>
    </submittedName>
</protein>
<name>A0A6A6K2A2_WESOR</name>
<feature type="compositionally biased region" description="Polar residues" evidence="1">
    <location>
        <begin position="37"/>
        <end position="57"/>
    </location>
</feature>
<accession>A0A6A6K2A2</accession>
<keyword evidence="2" id="KW-0812">Transmembrane</keyword>
<keyword evidence="2" id="KW-0472">Membrane</keyword>
<reference evidence="3" key="1">
    <citation type="journal article" date="2020" name="Stud. Mycol.">
        <title>101 Dothideomycetes genomes: a test case for predicting lifestyles and emergence of pathogens.</title>
        <authorList>
            <person name="Haridas S."/>
            <person name="Albert R."/>
            <person name="Binder M."/>
            <person name="Bloem J."/>
            <person name="Labutti K."/>
            <person name="Salamov A."/>
            <person name="Andreopoulos B."/>
            <person name="Baker S."/>
            <person name="Barry K."/>
            <person name="Bills G."/>
            <person name="Bluhm B."/>
            <person name="Cannon C."/>
            <person name="Castanera R."/>
            <person name="Culley D."/>
            <person name="Daum C."/>
            <person name="Ezra D."/>
            <person name="Gonzalez J."/>
            <person name="Henrissat B."/>
            <person name="Kuo A."/>
            <person name="Liang C."/>
            <person name="Lipzen A."/>
            <person name="Lutzoni F."/>
            <person name="Magnuson J."/>
            <person name="Mondo S."/>
            <person name="Nolan M."/>
            <person name="Ohm R."/>
            <person name="Pangilinan J."/>
            <person name="Park H.-J."/>
            <person name="Ramirez L."/>
            <person name="Alfaro M."/>
            <person name="Sun H."/>
            <person name="Tritt A."/>
            <person name="Yoshinaga Y."/>
            <person name="Zwiers L.-H."/>
            <person name="Turgeon B."/>
            <person name="Goodwin S."/>
            <person name="Spatafora J."/>
            <person name="Crous P."/>
            <person name="Grigoriev I."/>
        </authorList>
    </citation>
    <scope>NUCLEOTIDE SEQUENCE</scope>
    <source>
        <strain evidence="3">CBS 379.55</strain>
    </source>
</reference>
<feature type="transmembrane region" description="Helical" evidence="2">
    <location>
        <begin position="343"/>
        <end position="363"/>
    </location>
</feature>
<organism evidence="3 4">
    <name type="scientific">Westerdykella ornata</name>
    <dbReference type="NCBI Taxonomy" id="318751"/>
    <lineage>
        <taxon>Eukaryota</taxon>
        <taxon>Fungi</taxon>
        <taxon>Dikarya</taxon>
        <taxon>Ascomycota</taxon>
        <taxon>Pezizomycotina</taxon>
        <taxon>Dothideomycetes</taxon>
        <taxon>Pleosporomycetidae</taxon>
        <taxon>Pleosporales</taxon>
        <taxon>Sporormiaceae</taxon>
        <taxon>Westerdykella</taxon>
    </lineage>
</organism>
<feature type="transmembrane region" description="Helical" evidence="2">
    <location>
        <begin position="462"/>
        <end position="488"/>
    </location>
</feature>
<keyword evidence="2" id="KW-1133">Transmembrane helix</keyword>
<feature type="compositionally biased region" description="Polar residues" evidence="1">
    <location>
        <begin position="9"/>
        <end position="23"/>
    </location>
</feature>
<proteinExistence type="predicted"/>
<sequence length="888" mass="99434">MERVPPSLRTASPTTARKTSVDQIPSALRVGSPIVEQGTTPMQQRPSSLRRQNTSGSERLVSQLFPSRPPSTISSASPDWPSSRRTSYPSPLVPAADTSYRPPRPPAPPSFPEDTSYVSSPDLFDQHHVPPLSRESSTKRILNRFTSFRSRGREYNKLKDEEGVQARGRLGEVEEVDEPIGCDISGYDSLPMQKFEPMRPKNTAGFAQQHGDVSEAGYAAQYAAEYHRLESQLGAGMSSIVEVPFTYKPEASQPIATHRRGPSSGAAVDFATGIAAQRKAEKTGDIVAVSEIPVDISETFGGTDIETRSVTSTNKNSGPGSKTSYYFPPDPDMPAWRPFSMGWPWLSMLVIIALFLAGLQEYLCQLSLKRSREDPEGGLIKFKKPQELSVAEYFTWKYAPVLFFVIYGIMWQVTDFEVKRLEPFYQLSKQTGATAGESLNMDYLTFMSWLVPLRALRHKQYAVIYVSLSTLVAGSLVPVLQSASVNVYPPKKERKTDDWKSIRIDPPWSRAVTACLIFVAICGCVLIYEMRRKSGLLSDPKGIAGVAAMATRSHILTDFQGLDTAPLHKIHKQLRHRRYILHKSSLWQGEYISSKEKIREHGTDPRPVMLRLRAGVPYICFIICFSVSIPIFIFVEGANKVTETLPWLLTALAILIKLLWGTMNCNIRMLEPFHILSRRYAPARTLTLDYTGTNPIFLPFKALLNKHYLVALVGWGSILAEILTVCVSSFSVDGKRFIPGHGVDDEDDGIDDSRANTDETFRSFWISFSLVMGILFALVCIACLVYVKRSHKFMPRQIGTIASVLAFIHQSKMLVTFVDTEKFNSWQMTRYLEKQGKTYGLGWYSGRDGDSYCGIDEEPILASYKYGVDFRDGRLLPNQAGSWQYLEG</sequence>
<dbReference type="InterPro" id="IPR021840">
    <property type="entry name" value="DUF3433"/>
</dbReference>
<feature type="transmembrane region" description="Helical" evidence="2">
    <location>
        <begin position="708"/>
        <end position="730"/>
    </location>
</feature>
<dbReference type="EMBL" id="ML986484">
    <property type="protein sequence ID" value="KAF2281519.1"/>
    <property type="molecule type" value="Genomic_DNA"/>
</dbReference>
<dbReference type="GeneID" id="54547835"/>
<dbReference type="RefSeq" id="XP_033659056.1">
    <property type="nucleotide sequence ID" value="XM_033794660.1"/>
</dbReference>
<feature type="transmembrane region" description="Helical" evidence="2">
    <location>
        <begin position="616"/>
        <end position="635"/>
    </location>
</feature>
<dbReference type="OrthoDB" id="3248909at2759"/>
<feature type="transmembrane region" description="Helical" evidence="2">
    <location>
        <begin position="508"/>
        <end position="528"/>
    </location>
</feature>
<feature type="region of interest" description="Disordered" evidence="1">
    <location>
        <begin position="1"/>
        <end position="136"/>
    </location>
</feature>
<evidence type="ECO:0000313" key="3">
    <source>
        <dbReference type="EMBL" id="KAF2281519.1"/>
    </source>
</evidence>
<feature type="transmembrane region" description="Helical" evidence="2">
    <location>
        <begin position="647"/>
        <end position="670"/>
    </location>
</feature>
<dbReference type="PANTHER" id="PTHR37544">
    <property type="entry name" value="SPRAY-RELATED"/>
    <property type="match status" value="1"/>
</dbReference>
<dbReference type="Pfam" id="PF11915">
    <property type="entry name" value="DUF3433"/>
    <property type="match status" value="2"/>
</dbReference>